<proteinExistence type="predicted"/>
<dbReference type="PANTHER" id="PTHR30329">
    <property type="entry name" value="STATOR ELEMENT OF FLAGELLAR MOTOR COMPLEX"/>
    <property type="match status" value="1"/>
</dbReference>
<accession>A0A3S0K5D5</accession>
<evidence type="ECO:0000259" key="3">
    <source>
        <dbReference type="PROSITE" id="PS51123"/>
    </source>
</evidence>
<dbReference type="PANTHER" id="PTHR30329:SF21">
    <property type="entry name" value="LIPOPROTEIN YIAD-RELATED"/>
    <property type="match status" value="1"/>
</dbReference>
<name>A0A3S0K5D5_9PROT</name>
<dbReference type="Proteomes" id="UP000277007">
    <property type="component" value="Unassembled WGS sequence"/>
</dbReference>
<dbReference type="GO" id="GO:0016020">
    <property type="term" value="C:membrane"/>
    <property type="evidence" value="ECO:0007669"/>
    <property type="project" value="UniProtKB-UniRule"/>
</dbReference>
<dbReference type="InterPro" id="IPR050330">
    <property type="entry name" value="Bact_OuterMem_StrucFunc"/>
</dbReference>
<dbReference type="Pfam" id="PF00691">
    <property type="entry name" value="OmpA"/>
    <property type="match status" value="1"/>
</dbReference>
<evidence type="ECO:0000256" key="1">
    <source>
        <dbReference type="PROSITE-ProRule" id="PRU00473"/>
    </source>
</evidence>
<dbReference type="OrthoDB" id="9815217at2"/>
<keyword evidence="1" id="KW-0472">Membrane</keyword>
<evidence type="ECO:0000313" key="5">
    <source>
        <dbReference type="Proteomes" id="UP000277007"/>
    </source>
</evidence>
<gene>
    <name evidence="4" type="ORF">EJ903_11170</name>
</gene>
<dbReference type="Gene3D" id="3.30.1330.60">
    <property type="entry name" value="OmpA-like domain"/>
    <property type="match status" value="1"/>
</dbReference>
<dbReference type="NCBIfam" id="NF006543">
    <property type="entry name" value="PRK09039.1-2"/>
    <property type="match status" value="1"/>
</dbReference>
<comment type="caution">
    <text evidence="4">The sequence shown here is derived from an EMBL/GenBank/DDBJ whole genome shotgun (WGS) entry which is preliminary data.</text>
</comment>
<dbReference type="InterPro" id="IPR006665">
    <property type="entry name" value="OmpA-like"/>
</dbReference>
<reference evidence="4 5" key="1">
    <citation type="submission" date="2018-12" db="EMBL/GenBank/DDBJ databases">
        <authorList>
            <person name="Yang Y."/>
        </authorList>
    </citation>
    <scope>NUCLEOTIDE SEQUENCE [LARGE SCALE GENOMIC DNA]</scope>
    <source>
        <strain evidence="4 5">L-25-5w-1</strain>
    </source>
</reference>
<dbReference type="InterPro" id="IPR036737">
    <property type="entry name" value="OmpA-like_sf"/>
</dbReference>
<dbReference type="CDD" id="cd07185">
    <property type="entry name" value="OmpA_C-like"/>
    <property type="match status" value="1"/>
</dbReference>
<feature type="domain" description="OmpA-like" evidence="3">
    <location>
        <begin position="358"/>
        <end position="483"/>
    </location>
</feature>
<organism evidence="4 5">
    <name type="scientific">Azospirillum griseum</name>
    <dbReference type="NCBI Taxonomy" id="2496639"/>
    <lineage>
        <taxon>Bacteria</taxon>
        <taxon>Pseudomonadati</taxon>
        <taxon>Pseudomonadota</taxon>
        <taxon>Alphaproteobacteria</taxon>
        <taxon>Rhodospirillales</taxon>
        <taxon>Azospirillaceae</taxon>
        <taxon>Azospirillum</taxon>
    </lineage>
</organism>
<keyword evidence="5" id="KW-1185">Reference proteome</keyword>
<keyword evidence="2" id="KW-0175">Coiled coil</keyword>
<dbReference type="AlphaFoldDB" id="A0A3S0K5D5"/>
<evidence type="ECO:0000313" key="4">
    <source>
        <dbReference type="EMBL" id="RTR20688.1"/>
    </source>
</evidence>
<dbReference type="PROSITE" id="PS51123">
    <property type="entry name" value="OMPA_2"/>
    <property type="match status" value="1"/>
</dbReference>
<evidence type="ECO:0000256" key="2">
    <source>
        <dbReference type="SAM" id="Coils"/>
    </source>
</evidence>
<dbReference type="SUPFAM" id="SSF103088">
    <property type="entry name" value="OmpA-like"/>
    <property type="match status" value="1"/>
</dbReference>
<dbReference type="Gene3D" id="1.10.287.1490">
    <property type="match status" value="1"/>
</dbReference>
<feature type="coiled-coil region" evidence="2">
    <location>
        <begin position="141"/>
        <end position="231"/>
    </location>
</feature>
<dbReference type="EMBL" id="RXMA01000008">
    <property type="protein sequence ID" value="RTR20688.1"/>
    <property type="molecule type" value="Genomic_DNA"/>
</dbReference>
<feature type="coiled-coil region" evidence="2">
    <location>
        <begin position="1"/>
        <end position="105"/>
    </location>
</feature>
<protein>
    <submittedName>
        <fullName evidence="4">Peptidoglycan-binding protein</fullName>
    </submittedName>
</protein>
<sequence>MGKLQEDRDHAARALEELQRNVRVDRESYELKLKELVSLQNDLKALREAREKLEGDLAAAALLIRQAREQQQAQAVELANGREQTKSLEAQAKSLESQLTAALAAAKLTDAQRQALTTDLEKAGERTKALDARLVAALAAAKLAEEQKQALATDLATARDRAKTLDSQLAAALAAAALSDSQRKALGTELDGARDRVKSLEGQLSANAAAAKTEEEQRQALLAELGALRDRSKALDSQLASAAERTMLAQKEIDQRDIRIKDLANALAGEQAEGGKSRQQIEALNQQLLALREQLARLAVVLEASEKTSAEQRVQISDLGSRLNQALAAKVQDLARYRSEFFGRVREALGNRPDVRIVGDRFVFQSELLFPSGSANLEEGGKQRLAELARTLIEIGKAIPPDIQWVLRVDGHTDVRPVRQQFGTNWELSSARAISVVKYLIDVGIPPERLAATGFGEFQPLDPGTTDEAFARNRRIEIKLDQR</sequence>